<name>A0A370QRR6_9GAMM</name>
<protein>
    <submittedName>
        <fullName evidence="3">Uncharacterized protein</fullName>
    </submittedName>
</protein>
<gene>
    <name evidence="3" type="ORF">C8D90_104101</name>
</gene>
<feature type="transmembrane region" description="Helical" evidence="2">
    <location>
        <begin position="204"/>
        <end position="220"/>
    </location>
</feature>
<keyword evidence="4" id="KW-1185">Reference proteome</keyword>
<dbReference type="OrthoDB" id="6415391at2"/>
<accession>A0A370QRR6</accession>
<comment type="caution">
    <text evidence="3">The sequence shown here is derived from an EMBL/GenBank/DDBJ whole genome shotgun (WGS) entry which is preliminary data.</text>
</comment>
<dbReference type="EMBL" id="QRAP01000004">
    <property type="protein sequence ID" value="RDK91949.1"/>
    <property type="molecule type" value="Genomic_DNA"/>
</dbReference>
<proteinExistence type="predicted"/>
<evidence type="ECO:0000313" key="3">
    <source>
        <dbReference type="EMBL" id="RDK91949.1"/>
    </source>
</evidence>
<feature type="region of interest" description="Disordered" evidence="1">
    <location>
        <begin position="66"/>
        <end position="86"/>
    </location>
</feature>
<evidence type="ECO:0000256" key="2">
    <source>
        <dbReference type="SAM" id="Phobius"/>
    </source>
</evidence>
<reference evidence="3 4" key="1">
    <citation type="submission" date="2018-07" db="EMBL/GenBank/DDBJ databases">
        <title>Genomic Encyclopedia of Type Strains, Phase IV (KMG-IV): sequencing the most valuable type-strain genomes for metagenomic binning, comparative biology and taxonomic classification.</title>
        <authorList>
            <person name="Goeker M."/>
        </authorList>
    </citation>
    <scope>NUCLEOTIDE SEQUENCE [LARGE SCALE GENOMIC DNA]</scope>
    <source>
        <strain evidence="3 4">DSM 103736</strain>
    </source>
</reference>
<dbReference type="RefSeq" id="WP_147291347.1">
    <property type="nucleotide sequence ID" value="NZ_QRAP01000004.1"/>
</dbReference>
<evidence type="ECO:0000313" key="4">
    <source>
        <dbReference type="Proteomes" id="UP000254848"/>
    </source>
</evidence>
<keyword evidence="2" id="KW-0812">Transmembrane</keyword>
<dbReference type="Proteomes" id="UP000254848">
    <property type="component" value="Unassembled WGS sequence"/>
</dbReference>
<evidence type="ECO:0000256" key="1">
    <source>
        <dbReference type="SAM" id="MobiDB-lite"/>
    </source>
</evidence>
<keyword evidence="2" id="KW-0472">Membrane</keyword>
<dbReference type="AlphaFoldDB" id="A0A370QRR6"/>
<sequence>MAIPPLEPHDNRDFLRPGRMTDSLLTVARIDRLLQLLERRDIPPQQRVRLLNALNGLQQQHALLKSQEANNPSSSSTQGKEGAFTALGHRDGGQAAVRVVLGEMGRTLYQQGEVERALDVKGGLEKALSGIDRAASDANTKAGATRAVTENYLAVAAQVPPPGVNEMGAQGLQTSEPRPVFGLIPPLWLPEGLRTGKWRSAGDSLLLFVVAVLVLLALLFI</sequence>
<feature type="compositionally biased region" description="Polar residues" evidence="1">
    <location>
        <begin position="66"/>
        <end position="79"/>
    </location>
</feature>
<organism evidence="3 4">
    <name type="scientific">Enterobacillus tribolii</name>
    <dbReference type="NCBI Taxonomy" id="1487935"/>
    <lineage>
        <taxon>Bacteria</taxon>
        <taxon>Pseudomonadati</taxon>
        <taxon>Pseudomonadota</taxon>
        <taxon>Gammaproteobacteria</taxon>
        <taxon>Enterobacterales</taxon>
        <taxon>Hafniaceae</taxon>
        <taxon>Enterobacillus</taxon>
    </lineage>
</organism>
<keyword evidence="2" id="KW-1133">Transmembrane helix</keyword>